<gene>
    <name evidence="1" type="ORF">ETD85_01145</name>
</gene>
<dbReference type="InterPro" id="IPR045990">
    <property type="entry name" value="DUF5946"/>
</dbReference>
<name>A0A5S4H3E0_9ACTN</name>
<evidence type="ECO:0000313" key="2">
    <source>
        <dbReference type="Proteomes" id="UP000306628"/>
    </source>
</evidence>
<dbReference type="Proteomes" id="UP000306628">
    <property type="component" value="Unassembled WGS sequence"/>
</dbReference>
<reference evidence="1 2" key="1">
    <citation type="submission" date="2019-05" db="EMBL/GenBank/DDBJ databases">
        <title>Draft genome sequence of Nonomuraea zeae DSM 100528.</title>
        <authorList>
            <person name="Saricaoglu S."/>
            <person name="Isik K."/>
        </authorList>
    </citation>
    <scope>NUCLEOTIDE SEQUENCE [LARGE SCALE GENOMIC DNA]</scope>
    <source>
        <strain evidence="1 2">DSM 100528</strain>
    </source>
</reference>
<dbReference type="AlphaFoldDB" id="A0A5S4H3E0"/>
<dbReference type="Pfam" id="PF19371">
    <property type="entry name" value="DUF5946"/>
    <property type="match status" value="1"/>
</dbReference>
<evidence type="ECO:0000313" key="1">
    <source>
        <dbReference type="EMBL" id="TMR39647.1"/>
    </source>
</evidence>
<keyword evidence="2" id="KW-1185">Reference proteome</keyword>
<sequence>MADGHCDCGAAAGPLGGCADYYHAILAEEQADPEMYKWHTPVVCAYLLQHSSGVGEKQLDSQFRLLQLYLDAGLDALLRVAAHQVARNNHRARSGYDMRPLTAFAPLPPGAAPRHFRATFCGLPLRDGSFVFDGHAAYGSRIETIAGATVESWKSAR</sequence>
<dbReference type="EMBL" id="VCKX01000002">
    <property type="protein sequence ID" value="TMR39647.1"/>
    <property type="molecule type" value="Genomic_DNA"/>
</dbReference>
<protein>
    <submittedName>
        <fullName evidence="1">Uncharacterized protein</fullName>
    </submittedName>
</protein>
<comment type="caution">
    <text evidence="1">The sequence shown here is derived from an EMBL/GenBank/DDBJ whole genome shotgun (WGS) entry which is preliminary data.</text>
</comment>
<dbReference type="RefSeq" id="WP_138687673.1">
    <property type="nucleotide sequence ID" value="NZ_JBHSAZ010000112.1"/>
</dbReference>
<organism evidence="1 2">
    <name type="scientific">Nonomuraea zeae</name>
    <dbReference type="NCBI Taxonomy" id="1642303"/>
    <lineage>
        <taxon>Bacteria</taxon>
        <taxon>Bacillati</taxon>
        <taxon>Actinomycetota</taxon>
        <taxon>Actinomycetes</taxon>
        <taxon>Streptosporangiales</taxon>
        <taxon>Streptosporangiaceae</taxon>
        <taxon>Nonomuraea</taxon>
    </lineage>
</organism>
<proteinExistence type="predicted"/>
<accession>A0A5S4H3E0</accession>
<dbReference type="OrthoDB" id="4775362at2"/>